<feature type="transmembrane region" description="Helical" evidence="2">
    <location>
        <begin position="147"/>
        <end position="166"/>
    </location>
</feature>
<feature type="compositionally biased region" description="Low complexity" evidence="1">
    <location>
        <begin position="793"/>
        <end position="813"/>
    </location>
</feature>
<keyword evidence="2" id="KW-1133">Transmembrane helix</keyword>
<keyword evidence="2" id="KW-0812">Transmembrane</keyword>
<feature type="region of interest" description="Disordered" evidence="1">
    <location>
        <begin position="1021"/>
        <end position="1049"/>
    </location>
</feature>
<evidence type="ECO:0000256" key="2">
    <source>
        <dbReference type="SAM" id="Phobius"/>
    </source>
</evidence>
<evidence type="ECO:0000256" key="1">
    <source>
        <dbReference type="SAM" id="MobiDB-lite"/>
    </source>
</evidence>
<keyword evidence="2" id="KW-0472">Membrane</keyword>
<feature type="transmembrane region" description="Helical" evidence="2">
    <location>
        <begin position="68"/>
        <end position="90"/>
    </location>
</feature>
<accession>A0A1J5P2Q3</accession>
<feature type="transmembrane region" description="Helical" evidence="2">
    <location>
        <begin position="216"/>
        <end position="234"/>
    </location>
</feature>
<feature type="transmembrane region" description="Helical" evidence="2">
    <location>
        <begin position="494"/>
        <end position="513"/>
    </location>
</feature>
<protein>
    <recommendedName>
        <fullName evidence="6">TrbL/VirB6 plasmid conjugal transfer protein</fullName>
    </recommendedName>
</protein>
<sequence>MKNSRVFKRFIAALLLATVMLAAAAPAWAAQRHFIGDESADQNNLTGDVAAERQMEDFLMPLGASSSITATSIGVGAGPTFVAGTLLMALSTLANYKGLPWQNWPMGRYLFWHCPPDKWLGFLPRMSSITLWALDTIANSVFSITKFLVTAGINLMFLTFNSDWLVGMADWVGAAARDIFTFNGKSFADVALEISIVLFLILAMQKLLAGQLAGTVKSLVVAVMALTAVFFYTACAPQLVRGAVSLTDGVAGVALSSAAHFFWQNQNLGQFKSDLDLGLANAGTAAWETCVSDPWAATMFGTSDPNKLKITADEWSIVDKSAFSQDKNKIAELDKKVQDGSLYADTLFLASGDDKARDAAAEMLGQSASGRKAIDHGQHPGTVVGFAMSTDAVFRHIGAAIATIFPALAFFLLVGIIGGYLILSQFMLVLLLIFAPAALFAAMVPDAGWAFAVRYFKNMAAFLANKLIFGIYLGGVFALATGVVKGILDNSQAIGLAMAVLTLIYGGGLLFAWKFRAMLMNAVSSGSERLHERVLKTGDRAGRPITQGVLGLLREWGPLGEGLAILWQNRRLGRDVRRGFDNVETDLHNIGENVAAEQAASVPPDRRIGGTGPAGFLGGGKSGRIIDLVETEPGVWSMPGVERADSPAPGGRASARESRAALKISPPWAKTDGDEEETVVPPRYRLTLKDAAAAGGDGDKADALLGGYGGRPVVEEDGEDAGMSPPIGELDATTAAGDDGLTDSREEVRDVDGRPEPDLSASAPVRSGREVAAPDVASSWRSGDAAARPETPAAGVAPGAGDAFDAGRDSASGGEDGETSGVASGPPTGRGSGGLTVKDMPSAANASGPGASMPERPEPSIDSSPGVVPSWRPVAKSSMPETAAGSTAGPETPENVGTGNPAPISGGSRTDAGAATDNGPNGMESDVLRQRTAPAQPRDDDAQPGRGVRAVTAARSEVRDSGEASSTAPGLTAGRADGDAASRDAGLGGTKSPARRPGMAASNMLRNDAATVKDFSSEIVLPGRGFGAGTAAKPETPNISDDKGYYHWR</sequence>
<dbReference type="Proteomes" id="UP000182811">
    <property type="component" value="Unassembled WGS sequence"/>
</dbReference>
<feature type="region of interest" description="Disordered" evidence="1">
    <location>
        <begin position="637"/>
        <end position="659"/>
    </location>
</feature>
<evidence type="ECO:0008006" key="6">
    <source>
        <dbReference type="Google" id="ProtNLM"/>
    </source>
</evidence>
<dbReference type="EMBL" id="MDDC01000007">
    <property type="protein sequence ID" value="OIQ59787.1"/>
    <property type="molecule type" value="Genomic_DNA"/>
</dbReference>
<evidence type="ECO:0000256" key="3">
    <source>
        <dbReference type="SAM" id="SignalP"/>
    </source>
</evidence>
<organism evidence="4 5">
    <name type="scientific">Neomoorella thermoacetica</name>
    <name type="common">Clostridium thermoaceticum</name>
    <dbReference type="NCBI Taxonomy" id="1525"/>
    <lineage>
        <taxon>Bacteria</taxon>
        <taxon>Bacillati</taxon>
        <taxon>Bacillota</taxon>
        <taxon>Clostridia</taxon>
        <taxon>Neomoorellales</taxon>
        <taxon>Neomoorellaceae</taxon>
        <taxon>Neomoorella</taxon>
    </lineage>
</organism>
<proteinExistence type="predicted"/>
<feature type="transmembrane region" description="Helical" evidence="2">
    <location>
        <begin position="186"/>
        <end position="204"/>
    </location>
</feature>
<gene>
    <name evidence="4" type="ORF">MOTE_10430</name>
</gene>
<name>A0A1J5P2Q3_NEOTH</name>
<feature type="chain" id="PRO_5012339985" description="TrbL/VirB6 plasmid conjugal transfer protein" evidence="3">
    <location>
        <begin position="30"/>
        <end position="1049"/>
    </location>
</feature>
<dbReference type="OrthoDB" id="1804144at2"/>
<feature type="transmembrane region" description="Helical" evidence="2">
    <location>
        <begin position="397"/>
        <end position="423"/>
    </location>
</feature>
<evidence type="ECO:0000313" key="4">
    <source>
        <dbReference type="EMBL" id="OIQ59787.1"/>
    </source>
</evidence>
<reference evidence="4 5" key="1">
    <citation type="submission" date="2016-08" db="EMBL/GenBank/DDBJ databases">
        <title>Genome-based comparison of Moorella thermoacetic strains.</title>
        <authorList>
            <person name="Poehlein A."/>
            <person name="Bengelsdorf F.R."/>
            <person name="Esser C."/>
            <person name="Duerre P."/>
            <person name="Daniel R."/>
        </authorList>
    </citation>
    <scope>NUCLEOTIDE SEQUENCE [LARGE SCALE GENOMIC DNA]</scope>
    <source>
        <strain evidence="4 5">DSM 21394</strain>
    </source>
</reference>
<keyword evidence="3" id="KW-0732">Signal</keyword>
<feature type="signal peptide" evidence="3">
    <location>
        <begin position="1"/>
        <end position="29"/>
    </location>
</feature>
<feature type="transmembrane region" description="Helical" evidence="2">
    <location>
        <begin position="429"/>
        <end position="455"/>
    </location>
</feature>
<feature type="region of interest" description="Disordered" evidence="1">
    <location>
        <begin position="694"/>
        <end position="1005"/>
    </location>
</feature>
<comment type="caution">
    <text evidence="4">The sequence shown here is derived from an EMBL/GenBank/DDBJ whole genome shotgun (WGS) entry which is preliminary data.</text>
</comment>
<dbReference type="AlphaFoldDB" id="A0A1J5P2Q3"/>
<evidence type="ECO:0000313" key="5">
    <source>
        <dbReference type="Proteomes" id="UP000182811"/>
    </source>
</evidence>
<feature type="compositionally biased region" description="Basic and acidic residues" evidence="1">
    <location>
        <begin position="742"/>
        <end position="757"/>
    </location>
</feature>
<feature type="compositionally biased region" description="Low complexity" evidence="1">
    <location>
        <begin position="840"/>
        <end position="854"/>
    </location>
</feature>
<feature type="transmembrane region" description="Helical" evidence="2">
    <location>
        <begin position="467"/>
        <end position="488"/>
    </location>
</feature>
<feature type="compositionally biased region" description="Basic and acidic residues" evidence="1">
    <location>
        <begin position="1040"/>
        <end position="1049"/>
    </location>
</feature>